<dbReference type="InterPro" id="IPR047763">
    <property type="entry name" value="PG_bind_dom_phiBT1-type"/>
</dbReference>
<dbReference type="InterPro" id="IPR002053">
    <property type="entry name" value="Glyco_hydro_25"/>
</dbReference>
<evidence type="ECO:0000256" key="3">
    <source>
        <dbReference type="ARBA" id="ARBA00023295"/>
    </source>
</evidence>
<proteinExistence type="inferred from homology"/>
<protein>
    <submittedName>
        <fullName evidence="4">Putative hydrolase</fullName>
    </submittedName>
</protein>
<dbReference type="GO" id="GO:0016998">
    <property type="term" value="P:cell wall macromolecule catabolic process"/>
    <property type="evidence" value="ECO:0007669"/>
    <property type="project" value="InterPro"/>
</dbReference>
<dbReference type="PROSITE" id="PS51904">
    <property type="entry name" value="GLYCOSYL_HYDROL_F25_2"/>
    <property type="match status" value="1"/>
</dbReference>
<dbReference type="GO" id="GO:0016052">
    <property type="term" value="P:carbohydrate catabolic process"/>
    <property type="evidence" value="ECO:0007669"/>
    <property type="project" value="TreeGrafter"/>
</dbReference>
<dbReference type="RefSeq" id="WP_202238044.1">
    <property type="nucleotide sequence ID" value="NZ_AP018365.1"/>
</dbReference>
<dbReference type="NCBIfam" id="NF038080">
    <property type="entry name" value="PG_bind_siph"/>
    <property type="match status" value="1"/>
</dbReference>
<dbReference type="CDD" id="cd00599">
    <property type="entry name" value="GH25_muramidase"/>
    <property type="match status" value="1"/>
</dbReference>
<dbReference type="PANTHER" id="PTHR34135:SF2">
    <property type="entry name" value="LYSOZYME"/>
    <property type="match status" value="1"/>
</dbReference>
<dbReference type="AlphaFoldDB" id="A0A7U3V0P1"/>
<dbReference type="EMBL" id="AP018365">
    <property type="protein sequence ID" value="BBB02142.1"/>
    <property type="molecule type" value="Genomic_DNA"/>
</dbReference>
<evidence type="ECO:0000256" key="1">
    <source>
        <dbReference type="ARBA" id="ARBA00010646"/>
    </source>
</evidence>
<reference evidence="4 5" key="3">
    <citation type="journal article" date="2011" name="Nat. Chem. Biol.">
        <title>Reveromycin A biosynthesis uses RevG and RevJ for stereospecific spiroacetal formation.</title>
        <authorList>
            <person name="Takahashi S."/>
            <person name="Toyoda A."/>
            <person name="Sekiyama Y."/>
            <person name="Takagi H."/>
            <person name="Nogawa T."/>
            <person name="Uramoto M."/>
            <person name="Suzuki R."/>
            <person name="Koshino H."/>
            <person name="Kumano T."/>
            <person name="Panthee S."/>
            <person name="Dairi T."/>
            <person name="Ishikawa J."/>
            <person name="Ikeda H."/>
            <person name="Sakaki Y."/>
            <person name="Osada H."/>
        </authorList>
    </citation>
    <scope>NUCLEOTIDE SEQUENCE [LARGE SCALE GENOMIC DNA]</scope>
    <source>
        <strain evidence="4 5">SN-593</strain>
    </source>
</reference>
<accession>A0A7U3V0P1</accession>
<comment type="similarity">
    <text evidence="1">Belongs to the glycosyl hydrolase 25 family.</text>
</comment>
<dbReference type="InterPro" id="IPR017853">
    <property type="entry name" value="GH"/>
</dbReference>
<evidence type="ECO:0000313" key="5">
    <source>
        <dbReference type="Proteomes" id="UP000595703"/>
    </source>
</evidence>
<dbReference type="KEGG" id="arev:RVR_9879"/>
<name>A0A7U3V0P1_9ACTN</name>
<keyword evidence="5" id="KW-1185">Reference proteome</keyword>
<dbReference type="PANTHER" id="PTHR34135">
    <property type="entry name" value="LYSOZYME"/>
    <property type="match status" value="1"/>
</dbReference>
<evidence type="ECO:0000313" key="4">
    <source>
        <dbReference type="EMBL" id="BBB02142.1"/>
    </source>
</evidence>
<dbReference type="GO" id="GO:0003796">
    <property type="term" value="F:lysozyme activity"/>
    <property type="evidence" value="ECO:0007669"/>
    <property type="project" value="InterPro"/>
</dbReference>
<keyword evidence="3" id="KW-0326">Glycosidase</keyword>
<dbReference type="Gene3D" id="3.20.20.80">
    <property type="entry name" value="Glycosidases"/>
    <property type="match status" value="1"/>
</dbReference>
<gene>
    <name evidence="4" type="ORF">RVR_9879</name>
</gene>
<organism evidence="4 5">
    <name type="scientific">Actinacidiphila reveromycinica</name>
    <dbReference type="NCBI Taxonomy" id="659352"/>
    <lineage>
        <taxon>Bacteria</taxon>
        <taxon>Bacillati</taxon>
        <taxon>Actinomycetota</taxon>
        <taxon>Actinomycetes</taxon>
        <taxon>Kitasatosporales</taxon>
        <taxon>Streptomycetaceae</taxon>
        <taxon>Actinacidiphila</taxon>
    </lineage>
</organism>
<dbReference type="GO" id="GO:0009253">
    <property type="term" value="P:peptidoglycan catabolic process"/>
    <property type="evidence" value="ECO:0007669"/>
    <property type="project" value="InterPro"/>
</dbReference>
<dbReference type="Pfam" id="PF01183">
    <property type="entry name" value="Glyco_hydro_25"/>
    <property type="match status" value="1"/>
</dbReference>
<sequence>MTVKGIDVASYQSSTFSTSGLGFVMVKATEGTGYLNPKHAAQVAHARDAGLTVGHYHFARPGSMSAQVTYFLKHAGLKTSDILALDWEDTGVSGADKDAFIKALQKESPAHRVLLYCNVDFWLHRDTTSFCGDGLWIADPESDAGHPRVEHAWTLHQYSVSGGVDRNVANFASSDALTAWAAKGSSGAVPKYEPFPGASWFTVGRKSPVVAAMHARLVAVGCNRYKSTANKDVIGSGDIASYEAWQRKYSDAHDKDWSGAALKWPPGKETWNALHVPNV</sequence>
<evidence type="ECO:0000256" key="2">
    <source>
        <dbReference type="ARBA" id="ARBA00022801"/>
    </source>
</evidence>
<dbReference type="SUPFAM" id="SSF51445">
    <property type="entry name" value="(Trans)glycosidases"/>
    <property type="match status" value="1"/>
</dbReference>
<reference evidence="4 5" key="1">
    <citation type="journal article" date="2010" name="J. Bacteriol.">
        <title>Biochemical characterization of a novel indole prenyltransferase from Streptomyces sp. SN-593.</title>
        <authorList>
            <person name="Takahashi S."/>
            <person name="Takagi H."/>
            <person name="Toyoda A."/>
            <person name="Uramoto M."/>
            <person name="Nogawa T."/>
            <person name="Ueki M."/>
            <person name="Sakaki Y."/>
            <person name="Osada H."/>
        </authorList>
    </citation>
    <scope>NUCLEOTIDE SEQUENCE [LARGE SCALE GENOMIC DNA]</scope>
    <source>
        <strain evidence="4 5">SN-593</strain>
    </source>
</reference>
<reference evidence="4 5" key="4">
    <citation type="journal article" date="2020" name="Sci. Rep.">
        <title>beta-carboline chemical signals induce reveromycin production through a LuxR family regulator in Streptomyces sp. SN-593.</title>
        <authorList>
            <person name="Panthee S."/>
            <person name="Kito N."/>
            <person name="Hayashi T."/>
            <person name="Shimizu T."/>
            <person name="Ishikawa J."/>
            <person name="Hamamoto H."/>
            <person name="Osada H."/>
            <person name="Takahashi S."/>
        </authorList>
    </citation>
    <scope>NUCLEOTIDE SEQUENCE [LARGE SCALE GENOMIC DNA]</scope>
    <source>
        <strain evidence="4 5">SN-593</strain>
    </source>
</reference>
<reference evidence="4 5" key="2">
    <citation type="journal article" date="2011" name="J. Antibiot.">
        <title>Furaquinocins I and J: novel polyketide isoprenoid hybrid compounds from Streptomyces reveromyceticus SN-593.</title>
        <authorList>
            <person name="Panthee S."/>
            <person name="Takahashi S."/>
            <person name="Takagi H."/>
            <person name="Nogawa T."/>
            <person name="Oowada E."/>
            <person name="Uramoto M."/>
            <person name="Osada H."/>
        </authorList>
    </citation>
    <scope>NUCLEOTIDE SEQUENCE [LARGE SCALE GENOMIC DNA]</scope>
    <source>
        <strain evidence="4 5">SN-593</strain>
    </source>
</reference>
<dbReference type="SMART" id="SM00641">
    <property type="entry name" value="Glyco_25"/>
    <property type="match status" value="1"/>
</dbReference>
<dbReference type="Proteomes" id="UP000595703">
    <property type="component" value="Chromosome"/>
</dbReference>
<keyword evidence="2 4" id="KW-0378">Hydrolase</keyword>
<dbReference type="InterPro" id="IPR018077">
    <property type="entry name" value="Glyco_hydro_fam25_subgr"/>
</dbReference>